<keyword evidence="4 9" id="KW-0812">Transmembrane</keyword>
<keyword evidence="5" id="KW-0732">Signal</keyword>
<keyword evidence="3 9" id="KW-1134">Transmembrane beta strand</keyword>
<keyword evidence="6 9" id="KW-0472">Membrane</keyword>
<evidence type="ECO:0000256" key="2">
    <source>
        <dbReference type="ARBA" id="ARBA00007613"/>
    </source>
</evidence>
<evidence type="ECO:0000313" key="10">
    <source>
        <dbReference type="EMBL" id="KIE41557.1"/>
    </source>
</evidence>
<evidence type="ECO:0000256" key="3">
    <source>
        <dbReference type="ARBA" id="ARBA00022452"/>
    </source>
</evidence>
<comment type="caution">
    <text evidence="10">The sequence shown here is derived from an EMBL/GenBank/DDBJ whole genome shotgun (WGS) entry which is preliminary data.</text>
</comment>
<dbReference type="SUPFAM" id="SSF56954">
    <property type="entry name" value="Outer membrane efflux proteins (OEP)"/>
    <property type="match status" value="1"/>
</dbReference>
<dbReference type="Pfam" id="PF02321">
    <property type="entry name" value="OEP"/>
    <property type="match status" value="2"/>
</dbReference>
<name>A0A0C1QLT1_9BACT</name>
<evidence type="ECO:0000256" key="5">
    <source>
        <dbReference type="ARBA" id="ARBA00022729"/>
    </source>
</evidence>
<dbReference type="InterPro" id="IPR010131">
    <property type="entry name" value="MdtP/NodT-like"/>
</dbReference>
<evidence type="ECO:0000256" key="1">
    <source>
        <dbReference type="ARBA" id="ARBA00004370"/>
    </source>
</evidence>
<dbReference type="Gene3D" id="1.20.1600.10">
    <property type="entry name" value="Outer membrane efflux proteins (OEP)"/>
    <property type="match status" value="1"/>
</dbReference>
<keyword evidence="11" id="KW-1185">Reference proteome</keyword>
<dbReference type="GO" id="GO:0015562">
    <property type="term" value="F:efflux transmembrane transporter activity"/>
    <property type="evidence" value="ECO:0007669"/>
    <property type="project" value="InterPro"/>
</dbReference>
<reference evidence="10 11" key="1">
    <citation type="submission" date="2015-01" db="EMBL/GenBank/DDBJ databases">
        <title>Genome sequence of the anaerobic bacterium Geobacter soli GSS01, a dissimilatory Fe(III) reducer from soil.</title>
        <authorList>
            <person name="Yang G."/>
            <person name="Zhou S."/>
        </authorList>
    </citation>
    <scope>NUCLEOTIDE SEQUENCE [LARGE SCALE GENOMIC DNA]</scope>
    <source>
        <strain evidence="10 11">GSS01</strain>
    </source>
</reference>
<dbReference type="RefSeq" id="WP_039643341.1">
    <property type="nucleotide sequence ID" value="NZ_JXBL01000001.1"/>
</dbReference>
<evidence type="ECO:0000256" key="4">
    <source>
        <dbReference type="ARBA" id="ARBA00022692"/>
    </source>
</evidence>
<dbReference type="PANTHER" id="PTHR30203:SF20">
    <property type="entry name" value="MULTIDRUG RESISTANCE OUTER MEMBRANE PROTEIN MDTP-RELATED"/>
    <property type="match status" value="1"/>
</dbReference>
<dbReference type="AlphaFoldDB" id="A0A0C1QLT1"/>
<evidence type="ECO:0000256" key="7">
    <source>
        <dbReference type="ARBA" id="ARBA00023139"/>
    </source>
</evidence>
<dbReference type="Proteomes" id="UP000031433">
    <property type="component" value="Unassembled WGS sequence"/>
</dbReference>
<dbReference type="GO" id="GO:0005886">
    <property type="term" value="C:plasma membrane"/>
    <property type="evidence" value="ECO:0007669"/>
    <property type="project" value="UniProtKB-SubCell"/>
</dbReference>
<protein>
    <submittedName>
        <fullName evidence="10">Multidrug transporter</fullName>
    </submittedName>
</protein>
<evidence type="ECO:0000256" key="9">
    <source>
        <dbReference type="RuleBase" id="RU362097"/>
    </source>
</evidence>
<dbReference type="PANTHER" id="PTHR30203">
    <property type="entry name" value="OUTER MEMBRANE CATION EFFLUX PROTEIN"/>
    <property type="match status" value="1"/>
</dbReference>
<dbReference type="InterPro" id="IPR003423">
    <property type="entry name" value="OMP_efflux"/>
</dbReference>
<dbReference type="NCBIfam" id="TIGR01845">
    <property type="entry name" value="outer_NodT"/>
    <property type="match status" value="1"/>
</dbReference>
<sequence length="484" mass="51865">MILESLPSTSLPKRLVITIALFAATGLGGCAMLPETGRLGSMKSSSDYETTASFSAPAGTWPAERWWQSYGDSQLVTLIDEALRDSPDMAAAAARMRRAEAYVTVSRSALIPQVSANASVTEQKISYNHLIPRSAASDGWQDYGLGTIDLKWEIDFWGKNRAGLAAATSQLEASHAETALVRLNIAAAIAMNYSELAGLYALRDTAVRTVEIRKKTVELFSERFTNGMETRGSVSEAKARLAGAEGDLLSIDEQIGLTCNRLAALAGAGPDRARSIHPPTVNLNSSFGLPAELAANLVGRRPDVTMARLVTEAQMHRIDQKKAEFYPNVNLVAFIGVQSLGLDMLTRAGSDIGGIGPAVSLPIFTAGRLQGELRERSAIYDEMVANYNATVTHALEDVANAALSIRALARQLEKGDEAVAEAAEAHRVARNRYEGGLANVIEVLYAEDVLLNSQRILAGLKSRALALDVALQRALGGGYQHSKI</sequence>
<evidence type="ECO:0000256" key="6">
    <source>
        <dbReference type="ARBA" id="ARBA00023136"/>
    </source>
</evidence>
<dbReference type="Gene3D" id="2.20.200.10">
    <property type="entry name" value="Outer membrane efflux proteins (OEP)"/>
    <property type="match status" value="1"/>
</dbReference>
<evidence type="ECO:0000256" key="8">
    <source>
        <dbReference type="ARBA" id="ARBA00023288"/>
    </source>
</evidence>
<evidence type="ECO:0000313" key="11">
    <source>
        <dbReference type="Proteomes" id="UP000031433"/>
    </source>
</evidence>
<dbReference type="EMBL" id="JXBL01000001">
    <property type="protein sequence ID" value="KIE41557.1"/>
    <property type="molecule type" value="Genomic_DNA"/>
</dbReference>
<organism evidence="10 11">
    <name type="scientific">Geobacter soli</name>
    <dbReference type="NCBI Taxonomy" id="1510391"/>
    <lineage>
        <taxon>Bacteria</taxon>
        <taxon>Pseudomonadati</taxon>
        <taxon>Thermodesulfobacteriota</taxon>
        <taxon>Desulfuromonadia</taxon>
        <taxon>Geobacterales</taxon>
        <taxon>Geobacteraceae</taxon>
        <taxon>Geobacter</taxon>
    </lineage>
</organism>
<keyword evidence="7 9" id="KW-0564">Palmitate</keyword>
<proteinExistence type="inferred from homology"/>
<comment type="subcellular location">
    <subcellularLocation>
        <location evidence="9">Cell membrane</location>
        <topology evidence="9">Lipid-anchor</topology>
    </subcellularLocation>
    <subcellularLocation>
        <location evidence="1">Membrane</location>
    </subcellularLocation>
</comment>
<comment type="similarity">
    <text evidence="2 9">Belongs to the outer membrane factor (OMF) (TC 1.B.17) family.</text>
</comment>
<keyword evidence="8 9" id="KW-0449">Lipoprotein</keyword>
<accession>A0A0C1QLT1</accession>
<gene>
    <name evidence="10" type="ORF">SE37_02380</name>
</gene>